<dbReference type="EMBL" id="AP012279">
    <property type="protein sequence ID" value="BAL74913.1"/>
    <property type="molecule type" value="Genomic_DNA"/>
</dbReference>
<dbReference type="Proteomes" id="UP000007886">
    <property type="component" value="Chromosome"/>
</dbReference>
<sequence length="63" mass="6874">MNIPNTMMMKANSRFGAMRSEAGFAIMSGEAVVAVAIVQLRLEHAADWVHLSRLRERSAQSAG</sequence>
<dbReference type="AlphaFoldDB" id="A0AAI8MBI4"/>
<evidence type="ECO:0000313" key="1">
    <source>
        <dbReference type="EMBL" id="BAL74913.1"/>
    </source>
</evidence>
<gene>
    <name evidence="1" type="ORF">S23_16960</name>
</gene>
<name>A0AAI8MBI4_9BRAD</name>
<reference evidence="1 2" key="1">
    <citation type="journal article" date="2012" name="Microbes Environ.">
        <title>Complete genome sequence of Bradyrhizobium sp. S23321: insights into symbiosis evolution in soil oligotrophs.</title>
        <authorList>
            <person name="Okubo T."/>
            <person name="Tsukui T."/>
            <person name="Maita H."/>
            <person name="Okamoto S."/>
            <person name="Oshima K."/>
            <person name="Fujisawa T."/>
            <person name="Saito A."/>
            <person name="Futamata H."/>
            <person name="Hattori R."/>
            <person name="Shimomura Y."/>
            <person name="Haruta S."/>
            <person name="Morimoto S."/>
            <person name="Wang Y."/>
            <person name="Sakai Y."/>
            <person name="Hattori M."/>
            <person name="Aizawa S."/>
            <person name="Nagashima K.V.P."/>
            <person name="Masuda S."/>
            <person name="Hattori T."/>
            <person name="Yamashita A."/>
            <person name="Bao Z."/>
            <person name="Hayatsu M."/>
            <person name="Kajiya-Kanegae H."/>
            <person name="Yoshinaga I."/>
            <person name="Sakamoto K."/>
            <person name="Toyota K."/>
            <person name="Nakao M."/>
            <person name="Kohara M."/>
            <person name="Anda M."/>
            <person name="Niwa R."/>
            <person name="Jung-Hwan P."/>
            <person name="Sameshima-Saito R."/>
            <person name="Tokuda S."/>
            <person name="Yamamoto S."/>
            <person name="Yamamoto S."/>
            <person name="Yokoyama T."/>
            <person name="Akutsu T."/>
            <person name="Nakamura Y."/>
            <person name="Nakahira-Yanaka Y."/>
            <person name="Takada Hoshino Y."/>
            <person name="Hirakawa H."/>
            <person name="Mitsui H."/>
            <person name="Terasawa K."/>
            <person name="Itakura M."/>
            <person name="Sato S."/>
            <person name="Ikeda-Ohtsubo W."/>
            <person name="Sakakura N."/>
            <person name="Kaminuma E."/>
            <person name="Minamisawa K."/>
        </authorList>
    </citation>
    <scope>NUCLEOTIDE SEQUENCE [LARGE SCALE GENOMIC DNA]</scope>
    <source>
        <strain evidence="1 2">S23321</strain>
    </source>
</reference>
<proteinExistence type="predicted"/>
<organism evidence="1 2">
    <name type="scientific">Bradyrhizobium cosmicum</name>
    <dbReference type="NCBI Taxonomy" id="1404864"/>
    <lineage>
        <taxon>Bacteria</taxon>
        <taxon>Pseudomonadati</taxon>
        <taxon>Pseudomonadota</taxon>
        <taxon>Alphaproteobacteria</taxon>
        <taxon>Hyphomicrobiales</taxon>
        <taxon>Nitrobacteraceae</taxon>
        <taxon>Bradyrhizobium</taxon>
    </lineage>
</organism>
<keyword evidence="2" id="KW-1185">Reference proteome</keyword>
<accession>A0AAI8MBI4</accession>
<evidence type="ECO:0000313" key="2">
    <source>
        <dbReference type="Proteomes" id="UP000007886"/>
    </source>
</evidence>
<protein>
    <submittedName>
        <fullName evidence="1">Uncharacterized protein</fullName>
    </submittedName>
</protein>
<dbReference type="KEGG" id="brs:S23_16960"/>